<proteinExistence type="predicted"/>
<evidence type="ECO:0000256" key="3">
    <source>
        <dbReference type="ARBA" id="ARBA00022763"/>
    </source>
</evidence>
<dbReference type="OrthoDB" id="5957327at2759"/>
<dbReference type="GO" id="GO:0005657">
    <property type="term" value="C:replication fork"/>
    <property type="evidence" value="ECO:0007669"/>
    <property type="project" value="TreeGrafter"/>
</dbReference>
<feature type="domain" description="RecA family profile 1" evidence="9">
    <location>
        <begin position="27"/>
        <end position="238"/>
    </location>
</feature>
<evidence type="ECO:0000256" key="7">
    <source>
        <dbReference type="ARBA" id="ARBA00040674"/>
    </source>
</evidence>
<accession>A0A6A6HC02</accession>
<evidence type="ECO:0000256" key="6">
    <source>
        <dbReference type="ARBA" id="ARBA00023242"/>
    </source>
</evidence>
<dbReference type="Proteomes" id="UP000800092">
    <property type="component" value="Unassembled WGS sequence"/>
</dbReference>
<dbReference type="PANTHER" id="PTHR46239">
    <property type="entry name" value="DNA REPAIR PROTEIN RAD51 HOMOLOG 3 RAD51C"/>
    <property type="match status" value="1"/>
</dbReference>
<dbReference type="InterPro" id="IPR027417">
    <property type="entry name" value="P-loop_NTPase"/>
</dbReference>
<keyword evidence="6" id="KW-0539">Nucleus</keyword>
<dbReference type="GO" id="GO:0033063">
    <property type="term" value="C:Rad51B-Rad51C-Rad51D-XRCC2 complex"/>
    <property type="evidence" value="ECO:0007669"/>
    <property type="project" value="TreeGrafter"/>
</dbReference>
<dbReference type="InterPro" id="IPR049428">
    <property type="entry name" value="RecA-like_N"/>
</dbReference>
<dbReference type="PANTHER" id="PTHR46239:SF1">
    <property type="entry name" value="DNA REPAIR PROTEIN RAD51 HOMOLOG 3"/>
    <property type="match status" value="1"/>
</dbReference>
<dbReference type="GO" id="GO:0007131">
    <property type="term" value="P:reciprocal meiotic recombination"/>
    <property type="evidence" value="ECO:0007669"/>
    <property type="project" value="TreeGrafter"/>
</dbReference>
<dbReference type="GO" id="GO:0033065">
    <property type="term" value="C:Rad51C-XRCC3 complex"/>
    <property type="evidence" value="ECO:0007669"/>
    <property type="project" value="TreeGrafter"/>
</dbReference>
<protein>
    <recommendedName>
        <fullName evidence="7">DNA repair protein RAD51 homolog 3</fullName>
    </recommendedName>
</protein>
<name>A0A6A6HC02_VIRVR</name>
<dbReference type="GO" id="GO:0000400">
    <property type="term" value="F:four-way junction DNA binding"/>
    <property type="evidence" value="ECO:0007669"/>
    <property type="project" value="TreeGrafter"/>
</dbReference>
<dbReference type="Gene3D" id="3.40.50.300">
    <property type="entry name" value="P-loop containing nucleotide triphosphate hydrolases"/>
    <property type="match status" value="1"/>
</dbReference>
<dbReference type="EMBL" id="ML991790">
    <property type="protein sequence ID" value="KAF2235656.1"/>
    <property type="molecule type" value="Genomic_DNA"/>
</dbReference>
<dbReference type="Pfam" id="PF00154">
    <property type="entry name" value="RecA_N"/>
    <property type="match status" value="1"/>
</dbReference>
<keyword evidence="3" id="KW-0227">DNA damage</keyword>
<keyword evidence="10" id="KW-0378">Hydrolase</keyword>
<dbReference type="InterPro" id="IPR003593">
    <property type="entry name" value="AAA+_ATPase"/>
</dbReference>
<comment type="subcellular location">
    <subcellularLocation>
        <location evidence="1">Nucleus</location>
    </subcellularLocation>
</comment>
<feature type="compositionally biased region" description="Acidic residues" evidence="8">
    <location>
        <begin position="369"/>
        <end position="382"/>
    </location>
</feature>
<evidence type="ECO:0000313" key="10">
    <source>
        <dbReference type="EMBL" id="KAF2235656.1"/>
    </source>
</evidence>
<feature type="region of interest" description="Disordered" evidence="8">
    <location>
        <begin position="349"/>
        <end position="382"/>
    </location>
</feature>
<dbReference type="GO" id="GO:0140664">
    <property type="term" value="F:ATP-dependent DNA damage sensor activity"/>
    <property type="evidence" value="ECO:0007669"/>
    <property type="project" value="InterPro"/>
</dbReference>
<reference evidence="10" key="1">
    <citation type="journal article" date="2020" name="Stud. Mycol.">
        <title>101 Dothideomycetes genomes: a test case for predicting lifestyles and emergence of pathogens.</title>
        <authorList>
            <person name="Haridas S."/>
            <person name="Albert R."/>
            <person name="Binder M."/>
            <person name="Bloem J."/>
            <person name="Labutti K."/>
            <person name="Salamov A."/>
            <person name="Andreopoulos B."/>
            <person name="Baker S."/>
            <person name="Barry K."/>
            <person name="Bills G."/>
            <person name="Bluhm B."/>
            <person name="Cannon C."/>
            <person name="Castanera R."/>
            <person name="Culley D."/>
            <person name="Daum C."/>
            <person name="Ezra D."/>
            <person name="Gonzalez J."/>
            <person name="Henrissat B."/>
            <person name="Kuo A."/>
            <person name="Liang C."/>
            <person name="Lipzen A."/>
            <person name="Lutzoni F."/>
            <person name="Magnuson J."/>
            <person name="Mondo S."/>
            <person name="Nolan M."/>
            <person name="Ohm R."/>
            <person name="Pangilinan J."/>
            <person name="Park H.-J."/>
            <person name="Ramirez L."/>
            <person name="Alfaro M."/>
            <person name="Sun H."/>
            <person name="Tritt A."/>
            <person name="Yoshinaga Y."/>
            <person name="Zwiers L.-H."/>
            <person name="Turgeon B."/>
            <person name="Goodwin S."/>
            <person name="Spatafora J."/>
            <person name="Crous P."/>
            <person name="Grigoriev I."/>
        </authorList>
    </citation>
    <scope>NUCLEOTIDE SEQUENCE</scope>
    <source>
        <strain evidence="10">Tuck. ex Michener</strain>
    </source>
</reference>
<evidence type="ECO:0000256" key="2">
    <source>
        <dbReference type="ARBA" id="ARBA00022741"/>
    </source>
</evidence>
<dbReference type="InterPro" id="IPR013632">
    <property type="entry name" value="Rad51_C"/>
</dbReference>
<evidence type="ECO:0000259" key="9">
    <source>
        <dbReference type="PROSITE" id="PS50162"/>
    </source>
</evidence>
<evidence type="ECO:0000256" key="5">
    <source>
        <dbReference type="ARBA" id="ARBA00023204"/>
    </source>
</evidence>
<dbReference type="InterPro" id="IPR052093">
    <property type="entry name" value="HR_Repair_Mediator"/>
</dbReference>
<evidence type="ECO:0000256" key="8">
    <source>
        <dbReference type="SAM" id="MobiDB-lite"/>
    </source>
</evidence>
<evidence type="ECO:0000313" key="11">
    <source>
        <dbReference type="Proteomes" id="UP000800092"/>
    </source>
</evidence>
<dbReference type="Pfam" id="PF08423">
    <property type="entry name" value="Rad51"/>
    <property type="match status" value="1"/>
</dbReference>
<dbReference type="AlphaFoldDB" id="A0A6A6HC02"/>
<gene>
    <name evidence="10" type="ORF">EV356DRAFT_444821</name>
</gene>
<evidence type="ECO:0000256" key="1">
    <source>
        <dbReference type="ARBA" id="ARBA00004123"/>
    </source>
</evidence>
<organism evidence="10 11">
    <name type="scientific">Viridothelium virens</name>
    <name type="common">Speckled blister lichen</name>
    <name type="synonym">Trypethelium virens</name>
    <dbReference type="NCBI Taxonomy" id="1048519"/>
    <lineage>
        <taxon>Eukaryota</taxon>
        <taxon>Fungi</taxon>
        <taxon>Dikarya</taxon>
        <taxon>Ascomycota</taxon>
        <taxon>Pezizomycotina</taxon>
        <taxon>Dothideomycetes</taxon>
        <taxon>Dothideomycetes incertae sedis</taxon>
        <taxon>Trypetheliales</taxon>
        <taxon>Trypetheliaceae</taxon>
        <taxon>Viridothelium</taxon>
    </lineage>
</organism>
<dbReference type="PROSITE" id="PS50162">
    <property type="entry name" value="RECA_2"/>
    <property type="match status" value="1"/>
</dbReference>
<dbReference type="GO" id="GO:0000707">
    <property type="term" value="P:meiotic DNA recombinase assembly"/>
    <property type="evidence" value="ECO:0007669"/>
    <property type="project" value="TreeGrafter"/>
</dbReference>
<evidence type="ECO:0000256" key="4">
    <source>
        <dbReference type="ARBA" id="ARBA00022840"/>
    </source>
</evidence>
<keyword evidence="11" id="KW-1185">Reference proteome</keyword>
<feature type="region of interest" description="Disordered" evidence="8">
    <location>
        <begin position="45"/>
        <end position="64"/>
    </location>
</feature>
<dbReference type="SUPFAM" id="SSF52540">
    <property type="entry name" value="P-loop containing nucleoside triphosphate hydrolases"/>
    <property type="match status" value="1"/>
</dbReference>
<dbReference type="GO" id="GO:0005524">
    <property type="term" value="F:ATP binding"/>
    <property type="evidence" value="ECO:0007669"/>
    <property type="project" value="UniProtKB-KW"/>
</dbReference>
<keyword evidence="4" id="KW-0067">ATP-binding</keyword>
<keyword evidence="2" id="KW-0547">Nucleotide-binding</keyword>
<keyword evidence="5" id="KW-0234">DNA repair</keyword>
<sequence length="410" mass="43925">MLTLSPISDRLPTISASQALESLKVQRPQAVSTGLSQLDELLQGRDVDHKSEHGTTGGLARGKVTEIYGPPGVGKTTVAIQASAAALRTGDQVVWVDASYDLARPRFYSILDHAISHGQPSFTPASPSNPTSSATAIAKLHNFTTPTLAHLLALIVHATPTFPPHSTSLLVIDSLSTLFDTAYAGQTSKSDLSNVDQRAKDTRRWAANRRFAVLGSLISALNKLAAVNNIAVLVTSQMMTRVGPSGAGTKAILVPALSGKEWDLGVANRVVLFRDWAPEEWRQDSQGKEADGKARVRLEQMRFAGVVKANGVVPGEQTKQGTTLGNVVPFTIDETGIVPYTSDEKPLRPLSSPIKLSSPTSRKRHFEEVADSEAESDDEYGWVEEDEVGAEGLIDEAALTTVTTRDVEEG</sequence>
<dbReference type="SMART" id="SM00382">
    <property type="entry name" value="AAA"/>
    <property type="match status" value="1"/>
</dbReference>
<dbReference type="InterPro" id="IPR020588">
    <property type="entry name" value="RecA_ATP-bd"/>
</dbReference>
<dbReference type="GO" id="GO:0008821">
    <property type="term" value="F:crossover junction DNA endonuclease activity"/>
    <property type="evidence" value="ECO:0007669"/>
    <property type="project" value="TreeGrafter"/>
</dbReference>
<dbReference type="CDD" id="cd01393">
    <property type="entry name" value="RecA-like"/>
    <property type="match status" value="1"/>
</dbReference>